<dbReference type="EMBL" id="OY882862">
    <property type="protein sequence ID" value="CAK6446320.1"/>
    <property type="molecule type" value="Genomic_DNA"/>
</dbReference>
<protein>
    <submittedName>
        <fullName evidence="2">Uncharacterized protein</fullName>
    </submittedName>
</protein>
<dbReference type="Proteomes" id="UP001314169">
    <property type="component" value="Chromosome 5"/>
</dbReference>
<proteinExistence type="predicted"/>
<evidence type="ECO:0000313" key="2">
    <source>
        <dbReference type="EMBL" id="CAK6446320.1"/>
    </source>
</evidence>
<gene>
    <name evidence="2" type="ORF">MPIPNATIZW_LOCUS14626</name>
</gene>
<accession>A0ABP0AAL3</accession>
<feature type="compositionally biased region" description="Basic and acidic residues" evidence="1">
    <location>
        <begin position="12"/>
        <end position="40"/>
    </location>
</feature>
<feature type="region of interest" description="Disordered" evidence="1">
    <location>
        <begin position="1"/>
        <end position="67"/>
    </location>
</feature>
<name>A0ABP0AAL3_PIPNA</name>
<evidence type="ECO:0000313" key="3">
    <source>
        <dbReference type="Proteomes" id="UP001314169"/>
    </source>
</evidence>
<sequence>MCLPAQGCAQPGEERPEEASSTRTSREREPPMGLHSDRGRLTWPRASGDTRRRGADTHGSQPPLHCASWHISPLPGSQVQELGFWLIPKPSSLTEKPFKYAFILFLDNSFVLYIF</sequence>
<evidence type="ECO:0000256" key="1">
    <source>
        <dbReference type="SAM" id="MobiDB-lite"/>
    </source>
</evidence>
<organism evidence="2 3">
    <name type="scientific">Pipistrellus nathusii</name>
    <name type="common">Nathusius' pipistrelle</name>
    <dbReference type="NCBI Taxonomy" id="59473"/>
    <lineage>
        <taxon>Eukaryota</taxon>
        <taxon>Metazoa</taxon>
        <taxon>Chordata</taxon>
        <taxon>Craniata</taxon>
        <taxon>Vertebrata</taxon>
        <taxon>Euteleostomi</taxon>
        <taxon>Mammalia</taxon>
        <taxon>Eutheria</taxon>
        <taxon>Laurasiatheria</taxon>
        <taxon>Chiroptera</taxon>
        <taxon>Yangochiroptera</taxon>
        <taxon>Vespertilionidae</taxon>
        <taxon>Pipistrellus</taxon>
    </lineage>
</organism>
<keyword evidence="3" id="KW-1185">Reference proteome</keyword>
<reference evidence="2" key="1">
    <citation type="submission" date="2023-12" db="EMBL/GenBank/DDBJ databases">
        <authorList>
            <person name="Brown T."/>
        </authorList>
    </citation>
    <scope>NUCLEOTIDE SEQUENCE</scope>
</reference>